<dbReference type="OrthoDB" id="9985615at2759"/>
<name>A0A0Q9X6P4_DROWI</name>
<evidence type="ECO:0000313" key="1">
    <source>
        <dbReference type="EMBL" id="KRF99847.1"/>
    </source>
</evidence>
<reference evidence="1 2" key="1">
    <citation type="journal article" date="2007" name="Nature">
        <title>Evolution of genes and genomes on the Drosophila phylogeny.</title>
        <authorList>
            <consortium name="Drosophila 12 Genomes Consortium"/>
            <person name="Clark A.G."/>
            <person name="Eisen M.B."/>
            <person name="Smith D.R."/>
            <person name="Bergman C.M."/>
            <person name="Oliver B."/>
            <person name="Markow T.A."/>
            <person name="Kaufman T.C."/>
            <person name="Kellis M."/>
            <person name="Gelbart W."/>
            <person name="Iyer V.N."/>
            <person name="Pollard D.A."/>
            <person name="Sackton T.B."/>
            <person name="Larracuente A.M."/>
            <person name="Singh N.D."/>
            <person name="Abad J.P."/>
            <person name="Abt D.N."/>
            <person name="Adryan B."/>
            <person name="Aguade M."/>
            <person name="Akashi H."/>
            <person name="Anderson W.W."/>
            <person name="Aquadro C.F."/>
            <person name="Ardell D.H."/>
            <person name="Arguello R."/>
            <person name="Artieri C.G."/>
            <person name="Barbash D.A."/>
            <person name="Barker D."/>
            <person name="Barsanti P."/>
            <person name="Batterham P."/>
            <person name="Batzoglou S."/>
            <person name="Begun D."/>
            <person name="Bhutkar A."/>
            <person name="Blanco E."/>
            <person name="Bosak S.A."/>
            <person name="Bradley R.K."/>
            <person name="Brand A.D."/>
            <person name="Brent M.R."/>
            <person name="Brooks A.N."/>
            <person name="Brown R.H."/>
            <person name="Butlin R.K."/>
            <person name="Caggese C."/>
            <person name="Calvi B.R."/>
            <person name="Bernardo de Carvalho A."/>
            <person name="Caspi A."/>
            <person name="Castrezana S."/>
            <person name="Celniker S.E."/>
            <person name="Chang J.L."/>
            <person name="Chapple C."/>
            <person name="Chatterji S."/>
            <person name="Chinwalla A."/>
            <person name="Civetta A."/>
            <person name="Clifton S.W."/>
            <person name="Comeron J.M."/>
            <person name="Costello J.C."/>
            <person name="Coyne J.A."/>
            <person name="Daub J."/>
            <person name="David R.G."/>
            <person name="Delcher A.L."/>
            <person name="Delehaunty K."/>
            <person name="Do C.B."/>
            <person name="Ebling H."/>
            <person name="Edwards K."/>
            <person name="Eickbush T."/>
            <person name="Evans J.D."/>
            <person name="Filipski A."/>
            <person name="Findeiss S."/>
            <person name="Freyhult E."/>
            <person name="Fulton L."/>
            <person name="Fulton R."/>
            <person name="Garcia A.C."/>
            <person name="Gardiner A."/>
            <person name="Garfield D.A."/>
            <person name="Garvin B.E."/>
            <person name="Gibson G."/>
            <person name="Gilbert D."/>
            <person name="Gnerre S."/>
            <person name="Godfrey J."/>
            <person name="Good R."/>
            <person name="Gotea V."/>
            <person name="Gravely B."/>
            <person name="Greenberg A.J."/>
            <person name="Griffiths-Jones S."/>
            <person name="Gross S."/>
            <person name="Guigo R."/>
            <person name="Gustafson E.A."/>
            <person name="Haerty W."/>
            <person name="Hahn M.W."/>
            <person name="Halligan D.L."/>
            <person name="Halpern A.L."/>
            <person name="Halter G.M."/>
            <person name="Han M.V."/>
            <person name="Heger A."/>
            <person name="Hillier L."/>
            <person name="Hinrichs A.S."/>
            <person name="Holmes I."/>
            <person name="Hoskins R.A."/>
            <person name="Hubisz M.J."/>
            <person name="Hultmark D."/>
            <person name="Huntley M.A."/>
            <person name="Jaffe D.B."/>
            <person name="Jagadeeshan S."/>
            <person name="Jeck W.R."/>
            <person name="Johnson J."/>
            <person name="Jones C.D."/>
            <person name="Jordan W.C."/>
            <person name="Karpen G.H."/>
            <person name="Kataoka E."/>
            <person name="Keightley P.D."/>
            <person name="Kheradpour P."/>
            <person name="Kirkness E.F."/>
            <person name="Koerich L.B."/>
            <person name="Kristiansen K."/>
            <person name="Kudrna D."/>
            <person name="Kulathinal R.J."/>
            <person name="Kumar S."/>
            <person name="Kwok R."/>
            <person name="Lander E."/>
            <person name="Langley C.H."/>
            <person name="Lapoint R."/>
            <person name="Lazzaro B.P."/>
            <person name="Lee S.J."/>
            <person name="Levesque L."/>
            <person name="Li R."/>
            <person name="Lin C.F."/>
            <person name="Lin M.F."/>
            <person name="Lindblad-Toh K."/>
            <person name="Llopart A."/>
            <person name="Long M."/>
            <person name="Low L."/>
            <person name="Lozovsky E."/>
            <person name="Lu J."/>
            <person name="Luo M."/>
            <person name="Machado C.A."/>
            <person name="Makalowski W."/>
            <person name="Marzo M."/>
            <person name="Matsuda M."/>
            <person name="Matzkin L."/>
            <person name="McAllister B."/>
            <person name="McBride C.S."/>
            <person name="McKernan B."/>
            <person name="McKernan K."/>
            <person name="Mendez-Lago M."/>
            <person name="Minx P."/>
            <person name="Mollenhauer M.U."/>
            <person name="Montooth K."/>
            <person name="Mount S.M."/>
            <person name="Mu X."/>
            <person name="Myers E."/>
            <person name="Negre B."/>
            <person name="Newfeld S."/>
            <person name="Nielsen R."/>
            <person name="Noor M.A."/>
            <person name="O'Grady P."/>
            <person name="Pachter L."/>
            <person name="Papaceit M."/>
            <person name="Parisi M.J."/>
            <person name="Parisi M."/>
            <person name="Parts L."/>
            <person name="Pedersen J.S."/>
            <person name="Pesole G."/>
            <person name="Phillippy A.M."/>
            <person name="Ponting C.P."/>
            <person name="Pop M."/>
            <person name="Porcelli D."/>
            <person name="Powell J.R."/>
            <person name="Prohaska S."/>
            <person name="Pruitt K."/>
            <person name="Puig M."/>
            <person name="Quesneville H."/>
            <person name="Ram K.R."/>
            <person name="Rand D."/>
            <person name="Rasmussen M.D."/>
            <person name="Reed L.K."/>
            <person name="Reenan R."/>
            <person name="Reily A."/>
            <person name="Remington K.A."/>
            <person name="Rieger T.T."/>
            <person name="Ritchie M.G."/>
            <person name="Robin C."/>
            <person name="Rogers Y.H."/>
            <person name="Rohde C."/>
            <person name="Rozas J."/>
            <person name="Rubenfield M.J."/>
            <person name="Ruiz A."/>
            <person name="Russo S."/>
            <person name="Salzberg S.L."/>
            <person name="Sanchez-Gracia A."/>
            <person name="Saranga D.J."/>
            <person name="Sato H."/>
            <person name="Schaeffer S.W."/>
            <person name="Schatz M.C."/>
            <person name="Schlenke T."/>
            <person name="Schwartz R."/>
            <person name="Segarra C."/>
            <person name="Singh R.S."/>
            <person name="Sirot L."/>
            <person name="Sirota M."/>
            <person name="Sisneros N.B."/>
            <person name="Smith C.D."/>
            <person name="Smith T.F."/>
            <person name="Spieth J."/>
            <person name="Stage D.E."/>
            <person name="Stark A."/>
            <person name="Stephan W."/>
            <person name="Strausberg R.L."/>
            <person name="Strempel S."/>
            <person name="Sturgill D."/>
            <person name="Sutton G."/>
            <person name="Sutton G.G."/>
            <person name="Tao W."/>
            <person name="Teichmann S."/>
            <person name="Tobari Y.N."/>
            <person name="Tomimura Y."/>
            <person name="Tsolas J.M."/>
            <person name="Valente V.L."/>
            <person name="Venter E."/>
            <person name="Venter J.C."/>
            <person name="Vicario S."/>
            <person name="Vieira F.G."/>
            <person name="Vilella A.J."/>
            <person name="Villasante A."/>
            <person name="Walenz B."/>
            <person name="Wang J."/>
            <person name="Wasserman M."/>
            <person name="Watts T."/>
            <person name="Wilson D."/>
            <person name="Wilson R.K."/>
            <person name="Wing R.A."/>
            <person name="Wolfner M.F."/>
            <person name="Wong A."/>
            <person name="Wong G.K."/>
            <person name="Wu C.I."/>
            <person name="Wu G."/>
            <person name="Yamamoto D."/>
            <person name="Yang H.P."/>
            <person name="Yang S.P."/>
            <person name="Yorke J.A."/>
            <person name="Yoshida K."/>
            <person name="Zdobnov E."/>
            <person name="Zhang P."/>
            <person name="Zhang Y."/>
            <person name="Zimin A.V."/>
            <person name="Baldwin J."/>
            <person name="Abdouelleil A."/>
            <person name="Abdulkadir J."/>
            <person name="Abebe A."/>
            <person name="Abera B."/>
            <person name="Abreu J."/>
            <person name="Acer S.C."/>
            <person name="Aftuck L."/>
            <person name="Alexander A."/>
            <person name="An P."/>
            <person name="Anderson E."/>
            <person name="Anderson S."/>
            <person name="Arachi H."/>
            <person name="Azer M."/>
            <person name="Bachantsang P."/>
            <person name="Barry A."/>
            <person name="Bayul T."/>
            <person name="Berlin A."/>
            <person name="Bessette D."/>
            <person name="Bloom T."/>
            <person name="Blye J."/>
            <person name="Boguslavskiy L."/>
            <person name="Bonnet C."/>
            <person name="Boukhgalter B."/>
            <person name="Bourzgui I."/>
            <person name="Brown A."/>
            <person name="Cahill P."/>
            <person name="Channer S."/>
            <person name="Cheshatsang Y."/>
            <person name="Chuda L."/>
            <person name="Citroen M."/>
            <person name="Collymore A."/>
            <person name="Cooke P."/>
            <person name="Costello M."/>
            <person name="D'Aco K."/>
            <person name="Daza R."/>
            <person name="De Haan G."/>
            <person name="DeGray S."/>
            <person name="DeMaso C."/>
            <person name="Dhargay N."/>
            <person name="Dooley K."/>
            <person name="Dooley E."/>
            <person name="Doricent M."/>
            <person name="Dorje P."/>
            <person name="Dorjee K."/>
            <person name="Dupes A."/>
            <person name="Elong R."/>
            <person name="Falk J."/>
            <person name="Farina A."/>
            <person name="Faro S."/>
            <person name="Ferguson D."/>
            <person name="Fisher S."/>
            <person name="Foley C.D."/>
            <person name="Franke A."/>
            <person name="Friedrich D."/>
            <person name="Gadbois L."/>
            <person name="Gearin G."/>
            <person name="Gearin C.R."/>
            <person name="Giannoukos G."/>
            <person name="Goode T."/>
            <person name="Graham J."/>
            <person name="Grandbois E."/>
            <person name="Grewal S."/>
            <person name="Gyaltsen K."/>
            <person name="Hafez N."/>
            <person name="Hagos B."/>
            <person name="Hall J."/>
            <person name="Henson C."/>
            <person name="Hollinger A."/>
            <person name="Honan T."/>
            <person name="Huard M.D."/>
            <person name="Hughes L."/>
            <person name="Hurhula B."/>
            <person name="Husby M.E."/>
            <person name="Kamat A."/>
            <person name="Kanga B."/>
            <person name="Kashin S."/>
            <person name="Khazanovich D."/>
            <person name="Kisner P."/>
            <person name="Lance K."/>
            <person name="Lara M."/>
            <person name="Lee W."/>
            <person name="Lennon N."/>
            <person name="Letendre F."/>
            <person name="LeVine R."/>
            <person name="Lipovsky A."/>
            <person name="Liu X."/>
            <person name="Liu J."/>
            <person name="Liu S."/>
            <person name="Lokyitsang T."/>
            <person name="Lokyitsang Y."/>
            <person name="Lubonja R."/>
            <person name="Lui A."/>
            <person name="MacDonald P."/>
            <person name="Magnisalis V."/>
            <person name="Maru K."/>
            <person name="Matthews C."/>
            <person name="McCusker W."/>
            <person name="McDonough S."/>
            <person name="Mehta T."/>
            <person name="Meldrim J."/>
            <person name="Meneus L."/>
            <person name="Mihai O."/>
            <person name="Mihalev A."/>
            <person name="Mihova T."/>
            <person name="Mittelman R."/>
            <person name="Mlenga V."/>
            <person name="Montmayeur A."/>
            <person name="Mulrain L."/>
            <person name="Navidi A."/>
            <person name="Naylor J."/>
            <person name="Negash T."/>
            <person name="Nguyen T."/>
            <person name="Nguyen N."/>
            <person name="Nicol R."/>
            <person name="Norbu C."/>
            <person name="Norbu N."/>
            <person name="Novod N."/>
            <person name="O'Neill B."/>
            <person name="Osman S."/>
            <person name="Markiewicz E."/>
            <person name="Oyono O.L."/>
            <person name="Patti C."/>
            <person name="Phunkhang P."/>
            <person name="Pierre F."/>
            <person name="Priest M."/>
            <person name="Raghuraman S."/>
            <person name="Rege F."/>
            <person name="Reyes R."/>
            <person name="Rise C."/>
            <person name="Rogov P."/>
            <person name="Ross K."/>
            <person name="Ryan E."/>
            <person name="Settipalli S."/>
            <person name="Shea T."/>
            <person name="Sherpa N."/>
            <person name="Shi L."/>
            <person name="Shih D."/>
            <person name="Sparrow T."/>
            <person name="Spaulding J."/>
            <person name="Stalker J."/>
            <person name="Stange-Thomann N."/>
            <person name="Stavropoulos S."/>
            <person name="Stone C."/>
            <person name="Strader C."/>
            <person name="Tesfaye S."/>
            <person name="Thomson T."/>
            <person name="Thoulutsang Y."/>
            <person name="Thoulutsang D."/>
            <person name="Topham K."/>
            <person name="Topping I."/>
            <person name="Tsamla T."/>
            <person name="Vassiliev H."/>
            <person name="Vo A."/>
            <person name="Wangchuk T."/>
            <person name="Wangdi T."/>
            <person name="Weiand M."/>
            <person name="Wilkinson J."/>
            <person name="Wilson A."/>
            <person name="Yadav S."/>
            <person name="Young G."/>
            <person name="Yu Q."/>
            <person name="Zembek L."/>
            <person name="Zhong D."/>
            <person name="Zimmer A."/>
            <person name="Zwirko Z."/>
            <person name="Jaffe D.B."/>
            <person name="Alvarez P."/>
            <person name="Brockman W."/>
            <person name="Butler J."/>
            <person name="Chin C."/>
            <person name="Gnerre S."/>
            <person name="Grabherr M."/>
            <person name="Kleber M."/>
            <person name="Mauceli E."/>
            <person name="MacCallum I."/>
        </authorList>
    </citation>
    <scope>NUCLEOTIDE SEQUENCE [LARGE SCALE GENOMIC DNA]</scope>
    <source>
        <strain evidence="2">Tucson 14030-0811.24</strain>
    </source>
</reference>
<dbReference type="EMBL" id="CH964272">
    <property type="protein sequence ID" value="KRF99847.1"/>
    <property type="molecule type" value="Genomic_DNA"/>
</dbReference>
<evidence type="ECO:0000313" key="2">
    <source>
        <dbReference type="Proteomes" id="UP000007798"/>
    </source>
</evidence>
<dbReference type="AlphaFoldDB" id="A0A0Q9X6P4"/>
<sequence>MTNLHFENNALTELPKLPSHGYDIIRELHLANNKISNLNISNNNITSLESKAVEFLQQRNITFVQSGVYWKCNCENEKLIFT</sequence>
<protein>
    <submittedName>
        <fullName evidence="1">Uncharacterized protein</fullName>
    </submittedName>
</protein>
<keyword evidence="2" id="KW-1185">Reference proteome</keyword>
<gene>
    <name evidence="1" type="primary">Dwil\GK27850</name>
    <name evidence="1" type="ORF">Dwil_GK27850</name>
</gene>
<organism evidence="1 2">
    <name type="scientific">Drosophila willistoni</name>
    <name type="common">Fruit fly</name>
    <dbReference type="NCBI Taxonomy" id="7260"/>
    <lineage>
        <taxon>Eukaryota</taxon>
        <taxon>Metazoa</taxon>
        <taxon>Ecdysozoa</taxon>
        <taxon>Arthropoda</taxon>
        <taxon>Hexapoda</taxon>
        <taxon>Insecta</taxon>
        <taxon>Pterygota</taxon>
        <taxon>Neoptera</taxon>
        <taxon>Endopterygota</taxon>
        <taxon>Diptera</taxon>
        <taxon>Brachycera</taxon>
        <taxon>Muscomorpha</taxon>
        <taxon>Ephydroidea</taxon>
        <taxon>Drosophilidae</taxon>
        <taxon>Drosophila</taxon>
        <taxon>Sophophora</taxon>
    </lineage>
</organism>
<dbReference type="SUPFAM" id="SSF52058">
    <property type="entry name" value="L domain-like"/>
    <property type="match status" value="1"/>
</dbReference>
<dbReference type="InterPro" id="IPR032675">
    <property type="entry name" value="LRR_dom_sf"/>
</dbReference>
<proteinExistence type="predicted"/>
<accession>A0A0Q9X6P4</accession>
<dbReference type="InParanoid" id="A0A0Q9X6P4"/>
<dbReference type="Gene3D" id="3.80.10.10">
    <property type="entry name" value="Ribonuclease Inhibitor"/>
    <property type="match status" value="1"/>
</dbReference>
<dbReference type="Proteomes" id="UP000007798">
    <property type="component" value="Unassembled WGS sequence"/>
</dbReference>